<dbReference type="EMBL" id="BAAAYL010000004">
    <property type="protein sequence ID" value="GAA3381376.1"/>
    <property type="molecule type" value="Genomic_DNA"/>
</dbReference>
<organism evidence="1 2">
    <name type="scientific">Streptomyces sannanensis</name>
    <dbReference type="NCBI Taxonomy" id="285536"/>
    <lineage>
        <taxon>Bacteria</taxon>
        <taxon>Bacillati</taxon>
        <taxon>Actinomycetota</taxon>
        <taxon>Actinomycetes</taxon>
        <taxon>Kitasatosporales</taxon>
        <taxon>Streptomycetaceae</taxon>
        <taxon>Streptomyces</taxon>
    </lineage>
</organism>
<keyword evidence="2" id="KW-1185">Reference proteome</keyword>
<evidence type="ECO:0000313" key="1">
    <source>
        <dbReference type="EMBL" id="GAA3381376.1"/>
    </source>
</evidence>
<dbReference type="RefSeq" id="WP_345045890.1">
    <property type="nucleotide sequence ID" value="NZ_BAAAYL010000004.1"/>
</dbReference>
<dbReference type="Proteomes" id="UP001499990">
    <property type="component" value="Unassembled WGS sequence"/>
</dbReference>
<evidence type="ECO:0008006" key="3">
    <source>
        <dbReference type="Google" id="ProtNLM"/>
    </source>
</evidence>
<accession>A0ABP6SP80</accession>
<name>A0ABP6SP80_9ACTN</name>
<sequence>MTTAMNDGRHAGTDRRRARVQAAVTAAVRAGTPLTAAAIARAASVDRTFLYRRRDLLDLVHTAAREPPGPKPVNGPAVSRSSLQTDLTNACARAARLAARVQQLGHHLPRRLGDQAWRESGLGAPTDVVELQATTTRLEQSNTELTRHLEDRRAELDATRAANRELTRALNQRG</sequence>
<comment type="caution">
    <text evidence="1">The sequence shown here is derived from an EMBL/GenBank/DDBJ whole genome shotgun (WGS) entry which is preliminary data.</text>
</comment>
<gene>
    <name evidence="1" type="ORF">GCM10020367_72380</name>
</gene>
<protein>
    <recommendedName>
        <fullName evidence="3">Transposase</fullName>
    </recommendedName>
</protein>
<reference evidence="2" key="1">
    <citation type="journal article" date="2019" name="Int. J. Syst. Evol. Microbiol.">
        <title>The Global Catalogue of Microorganisms (GCM) 10K type strain sequencing project: providing services to taxonomists for standard genome sequencing and annotation.</title>
        <authorList>
            <consortium name="The Broad Institute Genomics Platform"/>
            <consortium name="The Broad Institute Genome Sequencing Center for Infectious Disease"/>
            <person name="Wu L."/>
            <person name="Ma J."/>
        </authorList>
    </citation>
    <scope>NUCLEOTIDE SEQUENCE [LARGE SCALE GENOMIC DNA]</scope>
    <source>
        <strain evidence="2">JCM 9651</strain>
    </source>
</reference>
<proteinExistence type="predicted"/>
<evidence type="ECO:0000313" key="2">
    <source>
        <dbReference type="Proteomes" id="UP001499990"/>
    </source>
</evidence>